<dbReference type="KEGG" id="thas:C6Y53_12670"/>
<dbReference type="InterPro" id="IPR018389">
    <property type="entry name" value="DctP_fam"/>
</dbReference>
<dbReference type="Proteomes" id="UP000237655">
    <property type="component" value="Chromosome"/>
</dbReference>
<evidence type="ECO:0000313" key="6">
    <source>
        <dbReference type="EMBL" id="AVO38454.1"/>
    </source>
</evidence>
<comment type="similarity">
    <text evidence="2">Belongs to the bacterial solute-binding protein 7 family.</text>
</comment>
<dbReference type="Gene3D" id="3.40.190.170">
    <property type="entry name" value="Bacterial extracellular solute-binding protein, family 7"/>
    <property type="match status" value="1"/>
</dbReference>
<keyword evidence="3" id="KW-0813">Transport</keyword>
<comment type="subcellular location">
    <subcellularLocation>
        <location evidence="1">Periplasm</location>
    </subcellularLocation>
</comment>
<dbReference type="GO" id="GO:0042597">
    <property type="term" value="C:periplasmic space"/>
    <property type="evidence" value="ECO:0007669"/>
    <property type="project" value="UniProtKB-SubCell"/>
</dbReference>
<reference evidence="7" key="1">
    <citation type="submission" date="2018-03" db="EMBL/GenBank/DDBJ databases">
        <title>Genomic analysis of the strain SH-1 isolated from shrimp intestine.</title>
        <authorList>
            <person name="Kim Y.-S."/>
            <person name="Kim S.-E."/>
            <person name="Kim K.-H."/>
        </authorList>
    </citation>
    <scope>NUCLEOTIDE SEQUENCE [LARGE SCALE GENOMIC DNA]</scope>
    <source>
        <strain evidence="7">SH-1</strain>
    </source>
</reference>
<dbReference type="InterPro" id="IPR038404">
    <property type="entry name" value="TRAP_DctP_sf"/>
</dbReference>
<dbReference type="PANTHER" id="PTHR33376">
    <property type="match status" value="1"/>
</dbReference>
<protein>
    <submittedName>
        <fullName evidence="6">TRAP transporter substrate-binding protein</fullName>
    </submittedName>
</protein>
<evidence type="ECO:0000256" key="5">
    <source>
        <dbReference type="ARBA" id="ARBA00022764"/>
    </source>
</evidence>
<dbReference type="CDD" id="cd13603">
    <property type="entry name" value="PBP2_TRAP_Siap_TeaA_like"/>
    <property type="match status" value="1"/>
</dbReference>
<dbReference type="GO" id="GO:0055085">
    <property type="term" value="P:transmembrane transport"/>
    <property type="evidence" value="ECO:0007669"/>
    <property type="project" value="InterPro"/>
</dbReference>
<dbReference type="AlphaFoldDB" id="A0A2S0MRF7"/>
<evidence type="ECO:0000256" key="3">
    <source>
        <dbReference type="ARBA" id="ARBA00022448"/>
    </source>
</evidence>
<dbReference type="EMBL" id="CP027665">
    <property type="protein sequence ID" value="AVO38454.1"/>
    <property type="molecule type" value="Genomic_DNA"/>
</dbReference>
<sequence>MLVLRQPVRTGQPARVTGGHMKIIRTLVAAGALTAGLTIAAQAETVLKLATVAPEPTPWGAQVNRLAEAIAKESDGRLRVEPYFNSQLGTENDTLAQLARGRIELGLYTISAGAQQAPEVGLMQLYGFFDSNDQRACVQDNHLTDELRARLGPKGVYFGTWAEVGNGFLMSDREITKAEDVQGLKVGISVNKINTEYWKALGANPVPVSPGEAASAASTGLIDFYPTVYTFYIPSGFNKIYPIVNEYNYSNGPAMFAMSQRVMDKLSPEDQDAVKRAFAGFNSKQVMDEVFGFEDKMRELHTSGGGKIVEVSAEQAATFRDKLPPFWQAMAAEYGEDGAAILKLMEDGKAACGS</sequence>
<keyword evidence="4" id="KW-0732">Signal</keyword>
<keyword evidence="5" id="KW-0574">Periplasm</keyword>
<accession>A0A2S0MRF7</accession>
<gene>
    <name evidence="6" type="ORF">C6Y53_12670</name>
</gene>
<dbReference type="Pfam" id="PF03480">
    <property type="entry name" value="DctP"/>
    <property type="match status" value="1"/>
</dbReference>
<keyword evidence="7" id="KW-1185">Reference proteome</keyword>
<evidence type="ECO:0000256" key="2">
    <source>
        <dbReference type="ARBA" id="ARBA00009023"/>
    </source>
</evidence>
<evidence type="ECO:0000256" key="1">
    <source>
        <dbReference type="ARBA" id="ARBA00004418"/>
    </source>
</evidence>
<organism evidence="6 7">
    <name type="scientific">Pukyongiella litopenaei</name>
    <dbReference type="NCBI Taxonomy" id="2605946"/>
    <lineage>
        <taxon>Bacteria</taxon>
        <taxon>Pseudomonadati</taxon>
        <taxon>Pseudomonadota</taxon>
        <taxon>Alphaproteobacteria</taxon>
        <taxon>Rhodobacterales</taxon>
        <taxon>Paracoccaceae</taxon>
        <taxon>Pukyongiella</taxon>
    </lineage>
</organism>
<name>A0A2S0MRF7_9RHOB</name>
<evidence type="ECO:0000313" key="7">
    <source>
        <dbReference type="Proteomes" id="UP000237655"/>
    </source>
</evidence>
<evidence type="ECO:0000256" key="4">
    <source>
        <dbReference type="ARBA" id="ARBA00022729"/>
    </source>
</evidence>
<dbReference type="PANTHER" id="PTHR33376:SF7">
    <property type="entry name" value="C4-DICARBOXYLATE-BINDING PROTEIN DCTB"/>
    <property type="match status" value="1"/>
</dbReference>
<dbReference type="NCBIfam" id="NF037995">
    <property type="entry name" value="TRAP_S1"/>
    <property type="match status" value="1"/>
</dbReference>
<proteinExistence type="inferred from homology"/>